<dbReference type="AlphaFoldDB" id="A0A8J3ZQ43"/>
<dbReference type="Gene3D" id="3.30.450.180">
    <property type="match status" value="1"/>
</dbReference>
<feature type="domain" description="HTH cro/C1-type" evidence="1">
    <location>
        <begin position="34"/>
        <end position="81"/>
    </location>
</feature>
<dbReference type="GO" id="GO:0003677">
    <property type="term" value="F:DNA binding"/>
    <property type="evidence" value="ECO:0007669"/>
    <property type="project" value="InterPro"/>
</dbReference>
<dbReference type="Gene3D" id="1.10.260.40">
    <property type="entry name" value="lambda repressor-like DNA-binding domains"/>
    <property type="match status" value="1"/>
</dbReference>
<dbReference type="SMART" id="SM00530">
    <property type="entry name" value="HTH_XRE"/>
    <property type="match status" value="1"/>
</dbReference>
<gene>
    <name evidence="2" type="ORF">Voc01_032610</name>
</gene>
<dbReference type="SUPFAM" id="SSF47413">
    <property type="entry name" value="lambda repressor-like DNA-binding domains"/>
    <property type="match status" value="1"/>
</dbReference>
<dbReference type="PANTHER" id="PTHR35010:SF2">
    <property type="entry name" value="BLL4672 PROTEIN"/>
    <property type="match status" value="1"/>
</dbReference>
<dbReference type="CDD" id="cd00093">
    <property type="entry name" value="HTH_XRE"/>
    <property type="match status" value="1"/>
</dbReference>
<evidence type="ECO:0000313" key="3">
    <source>
        <dbReference type="Proteomes" id="UP000635606"/>
    </source>
</evidence>
<dbReference type="InterPro" id="IPR041413">
    <property type="entry name" value="MLTR_LBD"/>
</dbReference>
<sequence>MTDNELGLFLRFRREATTPESVGLPTGARRRTPGLRRAEVATLAGVSVEYLTRLEQGRDRNPSAQVLGALADALGFTADERVHLRFLGKASSGVICPNGAAPAMSVRPTVRALLDRLEPGPAVVLNRLGYVLATTSGYERLARPVGLLDGEWPNIIRFTFADARARTAYPDWNRVAAEHVAQLRSEMRRGDPHARELADDLTVIAGTPFTTLLDGPAGPASRTGVERLLHPQEGELRLAYETLDLPDADEQRLVVHLPADDPTAAALDRLTGRRPGALRAVPNPAARSA</sequence>
<proteinExistence type="predicted"/>
<accession>A0A8J3ZQ43</accession>
<dbReference type="PANTHER" id="PTHR35010">
    <property type="entry name" value="BLL4672 PROTEIN-RELATED"/>
    <property type="match status" value="1"/>
</dbReference>
<organism evidence="2 3">
    <name type="scientific">Virgisporangium ochraceum</name>
    <dbReference type="NCBI Taxonomy" id="65505"/>
    <lineage>
        <taxon>Bacteria</taxon>
        <taxon>Bacillati</taxon>
        <taxon>Actinomycetota</taxon>
        <taxon>Actinomycetes</taxon>
        <taxon>Micromonosporales</taxon>
        <taxon>Micromonosporaceae</taxon>
        <taxon>Virgisporangium</taxon>
    </lineage>
</organism>
<reference evidence="2" key="1">
    <citation type="submission" date="2021-01" db="EMBL/GenBank/DDBJ databases">
        <title>Whole genome shotgun sequence of Virgisporangium ochraceum NBRC 16418.</title>
        <authorList>
            <person name="Komaki H."/>
            <person name="Tamura T."/>
        </authorList>
    </citation>
    <scope>NUCLEOTIDE SEQUENCE</scope>
    <source>
        <strain evidence="2">NBRC 16418</strain>
    </source>
</reference>
<dbReference type="InterPro" id="IPR001387">
    <property type="entry name" value="Cro/C1-type_HTH"/>
</dbReference>
<dbReference type="RefSeq" id="WP_203928290.1">
    <property type="nucleotide sequence ID" value="NZ_BOPH01000039.1"/>
</dbReference>
<evidence type="ECO:0000259" key="1">
    <source>
        <dbReference type="PROSITE" id="PS50943"/>
    </source>
</evidence>
<dbReference type="PROSITE" id="PS50943">
    <property type="entry name" value="HTH_CROC1"/>
    <property type="match status" value="1"/>
</dbReference>
<evidence type="ECO:0000313" key="2">
    <source>
        <dbReference type="EMBL" id="GIJ68344.1"/>
    </source>
</evidence>
<dbReference type="InterPro" id="IPR010982">
    <property type="entry name" value="Lambda_DNA-bd_dom_sf"/>
</dbReference>
<protein>
    <submittedName>
        <fullName evidence="2">Transcriptional regulator</fullName>
    </submittedName>
</protein>
<comment type="caution">
    <text evidence="2">The sequence shown here is derived from an EMBL/GenBank/DDBJ whole genome shotgun (WGS) entry which is preliminary data.</text>
</comment>
<dbReference type="Pfam" id="PF17765">
    <property type="entry name" value="MLTR_LBD"/>
    <property type="match status" value="1"/>
</dbReference>
<name>A0A8J3ZQ43_9ACTN</name>
<keyword evidence="3" id="KW-1185">Reference proteome</keyword>
<dbReference type="Proteomes" id="UP000635606">
    <property type="component" value="Unassembled WGS sequence"/>
</dbReference>
<dbReference type="Pfam" id="PF13560">
    <property type="entry name" value="HTH_31"/>
    <property type="match status" value="1"/>
</dbReference>
<dbReference type="EMBL" id="BOPH01000039">
    <property type="protein sequence ID" value="GIJ68344.1"/>
    <property type="molecule type" value="Genomic_DNA"/>
</dbReference>